<keyword evidence="2" id="KW-0732">Signal</keyword>
<dbReference type="Gene3D" id="3.40.190.10">
    <property type="entry name" value="Periplasmic binding protein-like II"/>
    <property type="match status" value="2"/>
</dbReference>
<dbReference type="NCBIfam" id="TIGR01098">
    <property type="entry name" value="3A0109s03R"/>
    <property type="match status" value="1"/>
</dbReference>
<evidence type="ECO:0000313" key="4">
    <source>
        <dbReference type="Proteomes" id="UP000250079"/>
    </source>
</evidence>
<dbReference type="GO" id="GO:0043190">
    <property type="term" value="C:ATP-binding cassette (ABC) transporter complex"/>
    <property type="evidence" value="ECO:0007669"/>
    <property type="project" value="InterPro"/>
</dbReference>
<dbReference type="InterPro" id="IPR030836">
    <property type="entry name" value="ABC_peri_PhnD-like"/>
</dbReference>
<dbReference type="OrthoDB" id="225238at2"/>
<reference evidence="3 4" key="1">
    <citation type="submission" date="2016-12" db="EMBL/GenBank/DDBJ databases">
        <authorList>
            <person name="Song W.-J."/>
            <person name="Kurnit D.M."/>
        </authorList>
    </citation>
    <scope>NUCLEOTIDE SEQUENCE [LARGE SCALE GENOMIC DNA]</scope>
    <source>
        <strain evidence="3 4">IMCC3135</strain>
    </source>
</reference>
<dbReference type="EMBL" id="CP018632">
    <property type="protein sequence ID" value="ASJ74717.1"/>
    <property type="molecule type" value="Genomic_DNA"/>
</dbReference>
<gene>
    <name evidence="3" type="primary">phnD_3</name>
    <name evidence="3" type="ORF">IMCC3135_23240</name>
</gene>
<evidence type="ECO:0000256" key="1">
    <source>
        <dbReference type="ARBA" id="ARBA00007162"/>
    </source>
</evidence>
<dbReference type="Proteomes" id="UP000250079">
    <property type="component" value="Chromosome"/>
</dbReference>
<sequence length="311" mass="33999">MTRSTSVVVQRLCSAVSPGARSQRFTRFLACATLLTFSIIGGQSHADTQNTFRISAIPDEAPTELIRKFEPLADYLSQVLEMPVSFVPVTDYAAAVEALVSEQIDMAWLGGFTYVQAAQRSDGKVEPIVQRAEDERFQSVFITQTDSAIQSIADLKGVSFSFGSPSSTSGHLMPRHYLSSEGIDVDNDLSIAFSGAHDATAFSVAGGRVAAGALNIKVWEKLVEEGKVDTDKLRVFYTTPEYHDYNWTIRPALSSDIRGKLIDAFIALDPENESDRIILDLQRATRFVPTEASFYDGIKRAAIAAELLGSN</sequence>
<dbReference type="CDD" id="cd13572">
    <property type="entry name" value="PBP2_PnhD_2"/>
    <property type="match status" value="1"/>
</dbReference>
<organism evidence="3 4">
    <name type="scientific">Granulosicoccus antarcticus IMCC3135</name>
    <dbReference type="NCBI Taxonomy" id="1192854"/>
    <lineage>
        <taxon>Bacteria</taxon>
        <taxon>Pseudomonadati</taxon>
        <taxon>Pseudomonadota</taxon>
        <taxon>Gammaproteobacteria</taxon>
        <taxon>Chromatiales</taxon>
        <taxon>Granulosicoccaceae</taxon>
        <taxon>Granulosicoccus</taxon>
    </lineage>
</organism>
<name>A0A2Z2P2E2_9GAMM</name>
<dbReference type="PANTHER" id="PTHR35841:SF1">
    <property type="entry name" value="PHOSPHONATES-BINDING PERIPLASMIC PROTEIN"/>
    <property type="match status" value="1"/>
</dbReference>
<accession>A0A2Z2P2E2</accession>
<proteinExistence type="inferred from homology"/>
<evidence type="ECO:0000256" key="2">
    <source>
        <dbReference type="ARBA" id="ARBA00022729"/>
    </source>
</evidence>
<dbReference type="SUPFAM" id="SSF53850">
    <property type="entry name" value="Periplasmic binding protein-like II"/>
    <property type="match status" value="1"/>
</dbReference>
<comment type="similarity">
    <text evidence="1">Belongs to the phosphate/phosphite/phosphonate binding protein family.</text>
</comment>
<dbReference type="AlphaFoldDB" id="A0A2Z2P2E2"/>
<dbReference type="NCBIfam" id="TIGR04553">
    <property type="entry name" value="ABC_peri_selen"/>
    <property type="match status" value="1"/>
</dbReference>
<keyword evidence="4" id="KW-1185">Reference proteome</keyword>
<dbReference type="RefSeq" id="WP_088919711.1">
    <property type="nucleotide sequence ID" value="NZ_CP018632.1"/>
</dbReference>
<evidence type="ECO:0000313" key="3">
    <source>
        <dbReference type="EMBL" id="ASJ74717.1"/>
    </source>
</evidence>
<dbReference type="KEGG" id="gai:IMCC3135_23240"/>
<dbReference type="PANTHER" id="PTHR35841">
    <property type="entry name" value="PHOSPHONATES-BINDING PERIPLASMIC PROTEIN"/>
    <property type="match status" value="1"/>
</dbReference>
<protein>
    <submittedName>
        <fullName evidence="3">Phosphate-import protein PhnD</fullName>
    </submittedName>
</protein>
<dbReference type="Pfam" id="PF12974">
    <property type="entry name" value="Phosphonate-bd"/>
    <property type="match status" value="1"/>
</dbReference>
<dbReference type="GO" id="GO:0055085">
    <property type="term" value="P:transmembrane transport"/>
    <property type="evidence" value="ECO:0007669"/>
    <property type="project" value="InterPro"/>
</dbReference>
<dbReference type="InterPro" id="IPR005770">
    <property type="entry name" value="PhnD"/>
</dbReference>